<feature type="compositionally biased region" description="Acidic residues" evidence="4">
    <location>
        <begin position="1018"/>
        <end position="1031"/>
    </location>
</feature>
<dbReference type="Proteomes" id="UP001652628">
    <property type="component" value="Chromosome X"/>
</dbReference>
<proteinExistence type="predicted"/>
<feature type="compositionally biased region" description="Polar residues" evidence="4">
    <location>
        <begin position="1091"/>
        <end position="1120"/>
    </location>
</feature>
<dbReference type="InterPro" id="IPR003890">
    <property type="entry name" value="MIF4G-like_typ-3"/>
</dbReference>
<name>A0ABM4TV01_DROSZ</name>
<feature type="compositionally biased region" description="Polar residues" evidence="4">
    <location>
        <begin position="469"/>
        <end position="482"/>
    </location>
</feature>
<feature type="compositionally biased region" description="Acidic residues" evidence="4">
    <location>
        <begin position="36"/>
        <end position="63"/>
    </location>
</feature>
<keyword evidence="6" id="KW-1185">Reference proteome</keyword>
<comment type="subcellular location">
    <subcellularLocation>
        <location evidence="1">Cytoplasm</location>
    </subcellularLocation>
</comment>
<dbReference type="PANTHER" id="PTHR12839">
    <property type="entry name" value="NONSENSE-MEDIATED MRNA DECAY PROTEIN 2 UP-FRAMESHIFT SUPPRESSOR 2"/>
    <property type="match status" value="1"/>
</dbReference>
<sequence length="1256" mass="140988">MLASDSATPGALEAPVASSTTTELATPPESGKDQAEDVDEGEGEGEGEGDGEVDGDNDDTDADADAEANALEAEEREELQQFINELSEKIESKRQLRLQNSTFELPGEEYFAKLDSNLKKNTAFVKKLKLFTATQLDGLMRELSALNLSKYISEICAALAEAKLKMTDVPAVVTLASRLHCTYADFDVQFLEAWQKALNIKASEKIGNPSKLRVDLRLFAELVSSGVIQMKPGLAQLGIVLVHLIAQDKDDHSNFSIILSFCRHCGEEYAGLVPQKMQQLATKYGVEVPKSEFLSADKQLNLRTMLKGYFKALCKHVLAEQAELMNMTKNIRRTMECKGEISTEKREKCELMQAGFDKLLASAQSLSELLCEPLPELAKESECCNPGTVIDNMLDSAAFGVLDPWGDEETRAFYTDLPDLRQFLPNFSAPKVDLETLEEPSELTEEAIEANLDAEMDLDDPPSTTSDTALENASEDQPTTPVAPTEDVKPQKMGSALMELGRQQQQQGQLSQNPSQTQTQMRQQFDGFLVNLFNCVNKELIDSAAIEFLLNFNTKHQRKKLTRTIFSVQRTRLDILPYLSRFVAIVHLCNTDVATDLAELLRKEFKWHIRKKNQLNIESKLKIVRFIGELVKFGLFKKFDALGCLKMLLRDFQHHQIEMACAFVEVSGVYLYNCRDARLLMNVFLDQMLRLKTATAMDSRHSAQIESVYYLVKPPESSKREPTVRPPMHEYIRHLIFEELCKQNVERCIKMLRRIDWLDPETNCYAIKCLSKAYLLRFPLIRCLADLVSGLSSYQPRAVTIVIDNVFEDIRAGLEIHSPRMAQRRIAMAKYLGEMYNYKLVESTHILNTLYSIISLGVSMDQSVVSPLDPPDSLFRLKLACMLLDTCGPYFTSQATRKKLDYFLVFFQHYYWFKKSHPVFSKSENTSDLFPILVDHTYRDCLAGVRPKLKLYKSLDQAKAAIDQLQEKLYPQLKASSNTQDPSMTSISEISELDEGATDEDSGSSNDQRERQVAGQEPEPEQSNDWTENETEPPLPPPPPPEKSKEDLEFEHLYEKMTTDSYQERLKEPIKATAKDIPVPMMARLQKKSYEQITGVQTSGSGNNTNPSQISKATATQDTMPGSPGAEPPEGNGKAGGGGGGGGGSSVGGGSAVAAVPFVLMVRGNKGGKQQFKSFVAPSDSHLAINLKLQEQKIREEKEKVKRLTLNITERIEEEDYQESLLPPQQRNFTQSYYQKPNKHKFKHQKGAPDADLIFH</sequence>
<feature type="domain" description="MIF4G" evidence="5">
    <location>
        <begin position="526"/>
        <end position="715"/>
    </location>
</feature>
<dbReference type="Pfam" id="PF04050">
    <property type="entry name" value="Upf2"/>
    <property type="match status" value="1"/>
</dbReference>
<dbReference type="InterPro" id="IPR016024">
    <property type="entry name" value="ARM-type_fold"/>
</dbReference>
<feature type="region of interest" description="Disordered" evidence="4">
    <location>
        <begin position="1088"/>
        <end position="1148"/>
    </location>
</feature>
<feature type="region of interest" description="Disordered" evidence="4">
    <location>
        <begin position="1"/>
        <end position="63"/>
    </location>
</feature>
<dbReference type="GeneID" id="108019070"/>
<feature type="region of interest" description="Disordered" evidence="4">
    <location>
        <begin position="1236"/>
        <end position="1256"/>
    </location>
</feature>
<dbReference type="RefSeq" id="XP_070853809.1">
    <property type="nucleotide sequence ID" value="XM_070997708.1"/>
</dbReference>
<feature type="compositionally biased region" description="Acidic residues" evidence="4">
    <location>
        <begin position="991"/>
        <end position="1002"/>
    </location>
</feature>
<dbReference type="SMART" id="SM00543">
    <property type="entry name" value="MIF4G"/>
    <property type="match status" value="3"/>
</dbReference>
<evidence type="ECO:0000256" key="1">
    <source>
        <dbReference type="ARBA" id="ARBA00004496"/>
    </source>
</evidence>
<dbReference type="SUPFAM" id="SSF48371">
    <property type="entry name" value="ARM repeat"/>
    <property type="match status" value="3"/>
</dbReference>
<feature type="coiled-coil region" evidence="3">
    <location>
        <begin position="1187"/>
        <end position="1214"/>
    </location>
</feature>
<feature type="domain" description="MIF4G" evidence="5">
    <location>
        <begin position="730"/>
        <end position="948"/>
    </location>
</feature>
<feature type="region of interest" description="Disordered" evidence="4">
    <location>
        <begin position="991"/>
        <end position="1046"/>
    </location>
</feature>
<dbReference type="PANTHER" id="PTHR12839:SF7">
    <property type="entry name" value="REGULATOR OF NONSENSE TRANSCRIPTS 2"/>
    <property type="match status" value="1"/>
</dbReference>
<evidence type="ECO:0000256" key="2">
    <source>
        <dbReference type="ARBA" id="ARBA00022490"/>
    </source>
</evidence>
<keyword evidence="3" id="KW-0175">Coiled coil</keyword>
<evidence type="ECO:0000259" key="5">
    <source>
        <dbReference type="SMART" id="SM00543"/>
    </source>
</evidence>
<dbReference type="Gene3D" id="1.25.40.180">
    <property type="match status" value="3"/>
</dbReference>
<evidence type="ECO:0000256" key="4">
    <source>
        <dbReference type="SAM" id="MobiDB-lite"/>
    </source>
</evidence>
<evidence type="ECO:0000313" key="7">
    <source>
        <dbReference type="RefSeq" id="XP_070853809.1"/>
    </source>
</evidence>
<dbReference type="InterPro" id="IPR007193">
    <property type="entry name" value="Upf2/Nmd2_C"/>
</dbReference>
<feature type="domain" description="MIF4G" evidence="5">
    <location>
        <begin position="118"/>
        <end position="314"/>
    </location>
</feature>
<dbReference type="Pfam" id="PF02854">
    <property type="entry name" value="MIF4G"/>
    <property type="match status" value="3"/>
</dbReference>
<dbReference type="InterPro" id="IPR039762">
    <property type="entry name" value="Nmd2/UPF2"/>
</dbReference>
<protein>
    <submittedName>
        <fullName evidence="7">Regulator of nonsense transcripts 2</fullName>
    </submittedName>
</protein>
<organism evidence="6 7">
    <name type="scientific">Drosophila suzukii</name>
    <name type="common">Spotted-wing drosophila fruit fly</name>
    <dbReference type="NCBI Taxonomy" id="28584"/>
    <lineage>
        <taxon>Eukaryota</taxon>
        <taxon>Metazoa</taxon>
        <taxon>Ecdysozoa</taxon>
        <taxon>Arthropoda</taxon>
        <taxon>Hexapoda</taxon>
        <taxon>Insecta</taxon>
        <taxon>Pterygota</taxon>
        <taxon>Neoptera</taxon>
        <taxon>Endopterygota</taxon>
        <taxon>Diptera</taxon>
        <taxon>Brachycera</taxon>
        <taxon>Muscomorpha</taxon>
        <taxon>Ephydroidea</taxon>
        <taxon>Drosophilidae</taxon>
        <taxon>Drosophila</taxon>
        <taxon>Sophophora</taxon>
    </lineage>
</organism>
<feature type="compositionally biased region" description="Gly residues" evidence="4">
    <location>
        <begin position="1133"/>
        <end position="1148"/>
    </location>
</feature>
<evidence type="ECO:0000256" key="3">
    <source>
        <dbReference type="SAM" id="Coils"/>
    </source>
</evidence>
<feature type="compositionally biased region" description="Basic and acidic residues" evidence="4">
    <location>
        <begin position="1247"/>
        <end position="1256"/>
    </location>
</feature>
<accession>A0ABM4TV01</accession>
<reference evidence="7" key="1">
    <citation type="submission" date="2025-08" db="UniProtKB">
        <authorList>
            <consortium name="RefSeq"/>
        </authorList>
    </citation>
    <scope>IDENTIFICATION</scope>
</reference>
<feature type="region of interest" description="Disordered" evidence="4">
    <location>
        <begin position="452"/>
        <end position="489"/>
    </location>
</feature>
<dbReference type="Gene3D" id="4.10.80.160">
    <property type="match status" value="1"/>
</dbReference>
<gene>
    <name evidence="7" type="primary">Upf2</name>
</gene>
<feature type="compositionally biased region" description="Basic residues" evidence="4">
    <location>
        <begin position="1237"/>
        <end position="1246"/>
    </location>
</feature>
<evidence type="ECO:0000313" key="6">
    <source>
        <dbReference type="Proteomes" id="UP001652628"/>
    </source>
</evidence>
<feature type="coiled-coil region" evidence="3">
    <location>
        <begin position="69"/>
        <end position="99"/>
    </location>
</feature>
<keyword evidence="2" id="KW-0963">Cytoplasm</keyword>